<evidence type="ECO:0000313" key="2">
    <source>
        <dbReference type="Proteomes" id="UP000054928"/>
    </source>
</evidence>
<dbReference type="Proteomes" id="UP000054928">
    <property type="component" value="Unassembled WGS sequence"/>
</dbReference>
<keyword evidence="2" id="KW-1185">Reference proteome</keyword>
<evidence type="ECO:0000313" key="1">
    <source>
        <dbReference type="EMBL" id="CEG40088.1"/>
    </source>
</evidence>
<dbReference type="GeneID" id="36405363"/>
<sequence>MKSLDMSVWITYFERLSKSDLYKELARVIVTSKLVESDTGLKLVTAEKSVDNNMPSIPERDKQLADLLALKVFGTDRSSVTRSKELSVDEQRYSRADSERRKLFFASLFKGLRSHWSSCHIPLENILPITKTDNLEHEQLISSPHLWTFLEYTAEHIEPTEKRGDSMFNVLKMKLSEEEIASLLSVMAEEEENIYRPLSFSLFRHWNSNGETLNSLTTTLGLEKDPISNRKIIALFMYYKHSSPSHFENVLLFRKFLATKYPPETFEKVFKDQLYSAEGTYEKALAEVFFSEWLNEGYLVKDIKSRLRTTSGDLNDKYESWIEIAKKHEYFRSKLKVSEEVP</sequence>
<reference evidence="2" key="1">
    <citation type="submission" date="2014-09" db="EMBL/GenBank/DDBJ databases">
        <authorList>
            <person name="Sharma Rahul"/>
            <person name="Thines Marco"/>
        </authorList>
    </citation>
    <scope>NUCLEOTIDE SEQUENCE [LARGE SCALE GENOMIC DNA]</scope>
</reference>
<name>A0A0P1AHV4_PLAHL</name>
<accession>A0A0P1AHV4</accession>
<dbReference type="AlphaFoldDB" id="A0A0P1AHV4"/>
<protein>
    <submittedName>
        <fullName evidence="1">Uncharacterized protein</fullName>
    </submittedName>
</protein>
<dbReference type="EMBL" id="CCYD01000468">
    <property type="protein sequence ID" value="CEG40088.1"/>
    <property type="molecule type" value="Genomic_DNA"/>
</dbReference>
<dbReference type="RefSeq" id="XP_024576457.1">
    <property type="nucleotide sequence ID" value="XM_024725708.1"/>
</dbReference>
<organism evidence="1 2">
    <name type="scientific">Plasmopara halstedii</name>
    <name type="common">Downy mildew of sunflower</name>
    <dbReference type="NCBI Taxonomy" id="4781"/>
    <lineage>
        <taxon>Eukaryota</taxon>
        <taxon>Sar</taxon>
        <taxon>Stramenopiles</taxon>
        <taxon>Oomycota</taxon>
        <taxon>Peronosporomycetes</taxon>
        <taxon>Peronosporales</taxon>
        <taxon>Peronosporaceae</taxon>
        <taxon>Plasmopara</taxon>
    </lineage>
</organism>
<proteinExistence type="predicted"/>